<dbReference type="Gene3D" id="3.80.10.10">
    <property type="entry name" value="Ribonuclease Inhibitor"/>
    <property type="match status" value="1"/>
</dbReference>
<dbReference type="AlphaFoldDB" id="A0AAD5M0X2"/>
<gene>
    <name evidence="1" type="ORF">P43SY_004231</name>
</gene>
<protein>
    <submittedName>
        <fullName evidence="1">Uncharacterized protein</fullName>
    </submittedName>
</protein>
<dbReference type="SUPFAM" id="SSF52058">
    <property type="entry name" value="L domain-like"/>
    <property type="match status" value="1"/>
</dbReference>
<proteinExistence type="predicted"/>
<sequence length="175" mass="19664">MIVIASSNLQRLHVDVTDLWPRRLHLRLDDNAIHDFPAPLMRLDPSVLSITGNQLTQVPLAELFGRGRSLSVLDVSNNPIQSLPSNVDDATIPEAFWGLFLANTSVSDVPQWLQDTLLLRQQDKSLWHLSVVLSGSPVCTNITATVAASVNRTWQHDVYCEPMWRSPLRTMLLDF</sequence>
<comment type="caution">
    <text evidence="1">The sequence shown here is derived from an EMBL/GenBank/DDBJ whole genome shotgun (WGS) entry which is preliminary data.</text>
</comment>
<evidence type="ECO:0000313" key="2">
    <source>
        <dbReference type="Proteomes" id="UP001209570"/>
    </source>
</evidence>
<reference evidence="1" key="1">
    <citation type="submission" date="2021-12" db="EMBL/GenBank/DDBJ databases">
        <title>Prjna785345.</title>
        <authorList>
            <person name="Rujirawat T."/>
            <person name="Krajaejun T."/>
        </authorList>
    </citation>
    <scope>NUCLEOTIDE SEQUENCE</scope>
    <source>
        <strain evidence="1">Pi057C3</strain>
    </source>
</reference>
<organism evidence="1 2">
    <name type="scientific">Pythium insidiosum</name>
    <name type="common">Pythiosis disease agent</name>
    <dbReference type="NCBI Taxonomy" id="114742"/>
    <lineage>
        <taxon>Eukaryota</taxon>
        <taxon>Sar</taxon>
        <taxon>Stramenopiles</taxon>
        <taxon>Oomycota</taxon>
        <taxon>Peronosporomycetes</taxon>
        <taxon>Pythiales</taxon>
        <taxon>Pythiaceae</taxon>
        <taxon>Pythium</taxon>
    </lineage>
</organism>
<dbReference type="EMBL" id="JAKCXM010000219">
    <property type="protein sequence ID" value="KAJ0398365.1"/>
    <property type="molecule type" value="Genomic_DNA"/>
</dbReference>
<dbReference type="PROSITE" id="PS51450">
    <property type="entry name" value="LRR"/>
    <property type="match status" value="1"/>
</dbReference>
<accession>A0AAD5M0X2</accession>
<dbReference type="InterPro" id="IPR001611">
    <property type="entry name" value="Leu-rich_rpt"/>
</dbReference>
<name>A0AAD5M0X2_PYTIN</name>
<keyword evidence="2" id="KW-1185">Reference proteome</keyword>
<dbReference type="Proteomes" id="UP001209570">
    <property type="component" value="Unassembled WGS sequence"/>
</dbReference>
<dbReference type="InterPro" id="IPR032675">
    <property type="entry name" value="LRR_dom_sf"/>
</dbReference>
<evidence type="ECO:0000313" key="1">
    <source>
        <dbReference type="EMBL" id="KAJ0398365.1"/>
    </source>
</evidence>